<proteinExistence type="predicted"/>
<evidence type="ECO:0000256" key="3">
    <source>
        <dbReference type="ARBA" id="ARBA00023163"/>
    </source>
</evidence>
<evidence type="ECO:0000259" key="4">
    <source>
        <dbReference type="PROSITE" id="PS50043"/>
    </source>
</evidence>
<accession>A0AAV3U8V1</accession>
<dbReference type="InterPro" id="IPR036388">
    <property type="entry name" value="WH-like_DNA-bd_sf"/>
</dbReference>
<keyword evidence="1" id="KW-0805">Transcription regulation</keyword>
<dbReference type="PANTHER" id="PTHR44688">
    <property type="entry name" value="DNA-BINDING TRANSCRIPTIONAL ACTIVATOR DEVR_DOSR"/>
    <property type="match status" value="1"/>
</dbReference>
<dbReference type="Proteomes" id="UP001409585">
    <property type="component" value="Unassembled WGS sequence"/>
</dbReference>
<dbReference type="Gene3D" id="1.10.10.10">
    <property type="entry name" value="Winged helix-like DNA-binding domain superfamily/Winged helix DNA-binding domain"/>
    <property type="match status" value="1"/>
</dbReference>
<dbReference type="GO" id="GO:0006355">
    <property type="term" value="P:regulation of DNA-templated transcription"/>
    <property type="evidence" value="ECO:0007669"/>
    <property type="project" value="InterPro"/>
</dbReference>
<evidence type="ECO:0000313" key="5">
    <source>
        <dbReference type="EMBL" id="GAA4957204.1"/>
    </source>
</evidence>
<dbReference type="InterPro" id="IPR049151">
    <property type="entry name" value="CsgD-like_REC"/>
</dbReference>
<sequence>MDSTVPPRSAHGPTKAVNTASNRQVLILASKAGFGTQMLMNLLTKDLNCQCQHLAKGSDVASKPDLVLINCHDLSEQAIADWLQINLRSCQKVALFNVPKSQHYERLVEWPRLNGLFYDDTQESMLLQGLEKVLEGDLWLPRTILAKHLESSRNTHPKRVDISLTQRETDILKLMKNGASNASIGNTLGMSENTVKSHLYKVYRKIGASNRVDAGNWARINIE</sequence>
<keyword evidence="3" id="KW-0804">Transcription</keyword>
<gene>
    <name evidence="5" type="ORF">GCM10025791_42090</name>
</gene>
<dbReference type="PROSITE" id="PS50043">
    <property type="entry name" value="HTH_LUXR_2"/>
    <property type="match status" value="1"/>
</dbReference>
<comment type="caution">
    <text evidence="5">The sequence shown here is derived from an EMBL/GenBank/DDBJ whole genome shotgun (WGS) entry which is preliminary data.</text>
</comment>
<dbReference type="InterPro" id="IPR000792">
    <property type="entry name" value="Tscrpt_reg_LuxR_C"/>
</dbReference>
<feature type="domain" description="HTH luxR-type" evidence="4">
    <location>
        <begin position="157"/>
        <end position="222"/>
    </location>
</feature>
<dbReference type="AlphaFoldDB" id="A0AAV3U8V1"/>
<evidence type="ECO:0000256" key="2">
    <source>
        <dbReference type="ARBA" id="ARBA00023125"/>
    </source>
</evidence>
<dbReference type="EMBL" id="BAABLX010000074">
    <property type="protein sequence ID" value="GAA4957204.1"/>
    <property type="molecule type" value="Genomic_DNA"/>
</dbReference>
<dbReference type="PRINTS" id="PR00038">
    <property type="entry name" value="HTHLUXR"/>
</dbReference>
<dbReference type="SMART" id="SM00421">
    <property type="entry name" value="HTH_LUXR"/>
    <property type="match status" value="1"/>
</dbReference>
<organism evidence="5 6">
    <name type="scientific">Halioxenophilus aromaticivorans</name>
    <dbReference type="NCBI Taxonomy" id="1306992"/>
    <lineage>
        <taxon>Bacteria</taxon>
        <taxon>Pseudomonadati</taxon>
        <taxon>Pseudomonadota</taxon>
        <taxon>Gammaproteobacteria</taxon>
        <taxon>Alteromonadales</taxon>
        <taxon>Alteromonadaceae</taxon>
        <taxon>Halioxenophilus</taxon>
    </lineage>
</organism>
<dbReference type="CDD" id="cd06170">
    <property type="entry name" value="LuxR_C_like"/>
    <property type="match status" value="1"/>
</dbReference>
<evidence type="ECO:0000313" key="6">
    <source>
        <dbReference type="Proteomes" id="UP001409585"/>
    </source>
</evidence>
<dbReference type="Pfam" id="PF21155">
    <property type="entry name" value="VpsT-like_REC"/>
    <property type="match status" value="1"/>
</dbReference>
<keyword evidence="2" id="KW-0238">DNA-binding</keyword>
<name>A0AAV3U8V1_9ALTE</name>
<evidence type="ECO:0000256" key="1">
    <source>
        <dbReference type="ARBA" id="ARBA00023015"/>
    </source>
</evidence>
<dbReference type="GO" id="GO:0003677">
    <property type="term" value="F:DNA binding"/>
    <property type="evidence" value="ECO:0007669"/>
    <property type="project" value="UniProtKB-KW"/>
</dbReference>
<dbReference type="SUPFAM" id="SSF46894">
    <property type="entry name" value="C-terminal effector domain of the bipartite response regulators"/>
    <property type="match status" value="1"/>
</dbReference>
<protein>
    <recommendedName>
        <fullName evidence="4">HTH luxR-type domain-containing protein</fullName>
    </recommendedName>
</protein>
<dbReference type="InterPro" id="IPR016032">
    <property type="entry name" value="Sig_transdc_resp-reg_C-effctor"/>
</dbReference>
<dbReference type="Gene3D" id="3.40.50.2300">
    <property type="match status" value="1"/>
</dbReference>
<reference evidence="6" key="1">
    <citation type="journal article" date="2019" name="Int. J. Syst. Evol. Microbiol.">
        <title>The Global Catalogue of Microorganisms (GCM) 10K type strain sequencing project: providing services to taxonomists for standard genome sequencing and annotation.</title>
        <authorList>
            <consortium name="The Broad Institute Genomics Platform"/>
            <consortium name="The Broad Institute Genome Sequencing Center for Infectious Disease"/>
            <person name="Wu L."/>
            <person name="Ma J."/>
        </authorList>
    </citation>
    <scope>NUCLEOTIDE SEQUENCE [LARGE SCALE GENOMIC DNA]</scope>
    <source>
        <strain evidence="6">JCM 19134</strain>
    </source>
</reference>
<dbReference type="Pfam" id="PF00196">
    <property type="entry name" value="GerE"/>
    <property type="match status" value="1"/>
</dbReference>
<dbReference type="PANTHER" id="PTHR44688:SF16">
    <property type="entry name" value="DNA-BINDING TRANSCRIPTIONAL ACTIVATOR DEVR_DOSR"/>
    <property type="match status" value="1"/>
</dbReference>
<keyword evidence="6" id="KW-1185">Reference proteome</keyword>
<dbReference type="RefSeq" id="WP_345427003.1">
    <property type="nucleotide sequence ID" value="NZ_AP031496.1"/>
</dbReference>